<comment type="caution">
    <text evidence="2">The sequence shown here is derived from an EMBL/GenBank/DDBJ whole genome shotgun (WGS) entry which is preliminary data.</text>
</comment>
<dbReference type="AlphaFoldDB" id="A0A9N9KMZ4"/>
<dbReference type="OrthoDB" id="3433915at2759"/>
<dbReference type="EMBL" id="CAJVRL010000001">
    <property type="protein sequence ID" value="CAG8948945.1"/>
    <property type="molecule type" value="Genomic_DNA"/>
</dbReference>
<keyword evidence="1" id="KW-0175">Coiled coil</keyword>
<name>A0A9N9KMZ4_9HELO</name>
<proteinExistence type="predicted"/>
<dbReference type="Proteomes" id="UP000696280">
    <property type="component" value="Unassembled WGS sequence"/>
</dbReference>
<evidence type="ECO:0000313" key="3">
    <source>
        <dbReference type="Proteomes" id="UP000696280"/>
    </source>
</evidence>
<accession>A0A9N9KMZ4</accession>
<reference evidence="2" key="1">
    <citation type="submission" date="2021-07" db="EMBL/GenBank/DDBJ databases">
        <authorList>
            <person name="Durling M."/>
        </authorList>
    </citation>
    <scope>NUCLEOTIDE SEQUENCE</scope>
</reference>
<evidence type="ECO:0000256" key="1">
    <source>
        <dbReference type="SAM" id="Coils"/>
    </source>
</evidence>
<evidence type="ECO:0000313" key="2">
    <source>
        <dbReference type="EMBL" id="CAG8948945.1"/>
    </source>
</evidence>
<organism evidence="2 3">
    <name type="scientific">Hymenoscyphus fraxineus</name>
    <dbReference type="NCBI Taxonomy" id="746836"/>
    <lineage>
        <taxon>Eukaryota</taxon>
        <taxon>Fungi</taxon>
        <taxon>Dikarya</taxon>
        <taxon>Ascomycota</taxon>
        <taxon>Pezizomycotina</taxon>
        <taxon>Leotiomycetes</taxon>
        <taxon>Helotiales</taxon>
        <taxon>Helotiaceae</taxon>
        <taxon>Hymenoscyphus</taxon>
    </lineage>
</organism>
<keyword evidence="3" id="KW-1185">Reference proteome</keyword>
<sequence>MCSIKWDPYRSFNIPNRGHESMKCIGFDIFGHRCECDIPPKTVRRIRNYLSTFKYQAPEKAISTLKTLAELCLCEKYHQAQVRDKVFEWKVAIRHAARFYETEMELREKDRKLKKVEKLLDEEISKRRKLGKEVAEMAKEGKKRSSLIESLRSEISFLKERLKHGERQRKR</sequence>
<protein>
    <submittedName>
        <fullName evidence="2">Uncharacterized protein</fullName>
    </submittedName>
</protein>
<feature type="coiled-coil region" evidence="1">
    <location>
        <begin position="106"/>
        <end position="168"/>
    </location>
</feature>
<gene>
    <name evidence="2" type="ORF">HYFRA_00002073</name>
</gene>